<gene>
    <name evidence="3" type="ORF">HJO_13121</name>
</gene>
<dbReference type="OrthoDB" id="105971at2"/>
<dbReference type="RefSeq" id="WP_156945638.1">
    <property type="nucleotide sequence ID" value="NZ_ARYK01000006.1"/>
</dbReference>
<dbReference type="Proteomes" id="UP000025171">
    <property type="component" value="Unassembled WGS sequence"/>
</dbReference>
<evidence type="ECO:0000313" key="3">
    <source>
        <dbReference type="EMBL" id="KCZ90794.1"/>
    </source>
</evidence>
<dbReference type="PATRIC" id="fig|1280950.3.peg.2631"/>
<sequence>MNEIFRELRRRNVFRVAAVYAVVGWLLIQVGVAVLPTFEAPGWVLKVFIALIFAGFAIAIVFAWAFEVTPEGMRPTAKVAEGESIAPQTGRKLDMVILAGLALVAVMIIGDRLMPEKPGQGVARSETHAPGGASVAVLPFIDLSPDGDQEYFSDGISEEILNVLVRIPQLKVAGRTSSFSFKGKNDDLRDIGTALGVDHVLEGSVRKSGTKLRITAQLIRSDDGFHIWSETYDRELTDIFNIQDDIAKSVASELALSLGLKSGETLVRERTDDVVAYEKYLKARQLYFARGLDNLDTALLLLYEVTARDPDFAPGWSTIAGIYTVYESYQPVYPPQGNYHQWRATGQAAARRAIVLDPDNAEAHVYLGALLVFEGDLIAGVAAIDKAVELAPENPNVLDAAAQELVTMGYGDEAIMLARRAVAADPLVAIYHNTLGYTTDDSGELVGMADAQAAALEELAKAREYGPDLQYGYTNAYLAYLRAGKLDEARAMFKAAIDAGLIPQQAMEKVDEMIAAARQGKPALRALLPKSGAQVSLAINMLLQDADLTIASLEPVWKQDYQVEPALFLLGSNEVYQHPRWKEEVRKQGILALWKSRGFPSWCKPVGADDFECTRG</sequence>
<organism evidence="3 4">
    <name type="scientific">Hyphomonas johnsonii MHS-2</name>
    <dbReference type="NCBI Taxonomy" id="1280950"/>
    <lineage>
        <taxon>Bacteria</taxon>
        <taxon>Pseudomonadati</taxon>
        <taxon>Pseudomonadota</taxon>
        <taxon>Alphaproteobacteria</taxon>
        <taxon>Hyphomonadales</taxon>
        <taxon>Hyphomonadaceae</taxon>
        <taxon>Hyphomonas</taxon>
    </lineage>
</organism>
<feature type="transmembrane region" description="Helical" evidence="2">
    <location>
        <begin position="12"/>
        <end position="35"/>
    </location>
</feature>
<feature type="repeat" description="TPR" evidence="1">
    <location>
        <begin position="361"/>
        <end position="394"/>
    </location>
</feature>
<proteinExistence type="predicted"/>
<dbReference type="Gene3D" id="3.40.50.10070">
    <property type="entry name" value="TolB, N-terminal domain"/>
    <property type="match status" value="1"/>
</dbReference>
<accession>A0A059FJI1</accession>
<dbReference type="PROSITE" id="PS50005">
    <property type="entry name" value="TPR"/>
    <property type="match status" value="1"/>
</dbReference>
<evidence type="ECO:0000256" key="2">
    <source>
        <dbReference type="SAM" id="Phobius"/>
    </source>
</evidence>
<keyword evidence="1" id="KW-0802">TPR repeat</keyword>
<dbReference type="InterPro" id="IPR019734">
    <property type="entry name" value="TPR_rpt"/>
</dbReference>
<feature type="transmembrane region" description="Helical" evidence="2">
    <location>
        <begin position="47"/>
        <end position="66"/>
    </location>
</feature>
<name>A0A059FJI1_9PROT</name>
<feature type="transmembrane region" description="Helical" evidence="2">
    <location>
        <begin position="93"/>
        <end position="110"/>
    </location>
</feature>
<comment type="caution">
    <text evidence="3">The sequence shown here is derived from an EMBL/GenBank/DDBJ whole genome shotgun (WGS) entry which is preliminary data.</text>
</comment>
<dbReference type="eggNOG" id="COG5616">
    <property type="taxonomic scope" value="Bacteria"/>
</dbReference>
<dbReference type="EMBL" id="ARYK01000006">
    <property type="protein sequence ID" value="KCZ90794.1"/>
    <property type="molecule type" value="Genomic_DNA"/>
</dbReference>
<dbReference type="SUPFAM" id="SSF48452">
    <property type="entry name" value="TPR-like"/>
    <property type="match status" value="1"/>
</dbReference>
<dbReference type="STRING" id="1280950.HJO_13121"/>
<keyword evidence="2" id="KW-0812">Transmembrane</keyword>
<dbReference type="eggNOG" id="COG0457">
    <property type="taxonomic scope" value="Bacteria"/>
</dbReference>
<evidence type="ECO:0000313" key="4">
    <source>
        <dbReference type="Proteomes" id="UP000025171"/>
    </source>
</evidence>
<dbReference type="Gene3D" id="1.25.40.10">
    <property type="entry name" value="Tetratricopeptide repeat domain"/>
    <property type="match status" value="1"/>
</dbReference>
<keyword evidence="4" id="KW-1185">Reference proteome</keyword>
<keyword evidence="2" id="KW-1133">Transmembrane helix</keyword>
<evidence type="ECO:0000256" key="1">
    <source>
        <dbReference type="PROSITE-ProRule" id="PRU00339"/>
    </source>
</evidence>
<keyword evidence="2" id="KW-0472">Membrane</keyword>
<protein>
    <submittedName>
        <fullName evidence="3">Uncharacterized protein</fullName>
    </submittedName>
</protein>
<dbReference type="AlphaFoldDB" id="A0A059FJI1"/>
<dbReference type="InterPro" id="IPR011990">
    <property type="entry name" value="TPR-like_helical_dom_sf"/>
</dbReference>
<reference evidence="3 4" key="1">
    <citation type="journal article" date="2014" name="Antonie Van Leeuwenhoek">
        <title>Hyphomonas beringensis sp. nov. and Hyphomonas chukchiensis sp. nov., isolated from surface seawater of the Bering Sea and Chukchi Sea.</title>
        <authorList>
            <person name="Li C."/>
            <person name="Lai Q."/>
            <person name="Li G."/>
            <person name="Dong C."/>
            <person name="Wang J."/>
            <person name="Liao Y."/>
            <person name="Shao Z."/>
        </authorList>
    </citation>
    <scope>NUCLEOTIDE SEQUENCE [LARGE SCALE GENOMIC DNA]</scope>
    <source>
        <strain evidence="3 4">MHS-2</strain>
    </source>
</reference>